<accession>A0A7W6BHK6</accession>
<evidence type="ECO:0000313" key="1">
    <source>
        <dbReference type="EMBL" id="MBB3925022.1"/>
    </source>
</evidence>
<reference evidence="1 2" key="1">
    <citation type="submission" date="2020-08" db="EMBL/GenBank/DDBJ databases">
        <title>Genomic Encyclopedia of Type Strains, Phase IV (KMG-IV): sequencing the most valuable type-strain genomes for metagenomic binning, comparative biology and taxonomic classification.</title>
        <authorList>
            <person name="Goeker M."/>
        </authorList>
    </citation>
    <scope>NUCLEOTIDE SEQUENCE [LARGE SCALE GENOMIC DNA]</scope>
    <source>
        <strain evidence="1 2">DSM 26189</strain>
    </source>
</reference>
<organism evidence="1 2">
    <name type="scientific">Sphingobium jiangsuense</name>
    <dbReference type="NCBI Taxonomy" id="870476"/>
    <lineage>
        <taxon>Bacteria</taxon>
        <taxon>Pseudomonadati</taxon>
        <taxon>Pseudomonadota</taxon>
        <taxon>Alphaproteobacteria</taxon>
        <taxon>Sphingomonadales</taxon>
        <taxon>Sphingomonadaceae</taxon>
        <taxon>Sphingobium</taxon>
    </lineage>
</organism>
<name>A0A7W6BHK6_9SPHN</name>
<proteinExistence type="predicted"/>
<comment type="caution">
    <text evidence="1">The sequence shown here is derived from an EMBL/GenBank/DDBJ whole genome shotgun (WGS) entry which is preliminary data.</text>
</comment>
<protein>
    <submittedName>
        <fullName evidence="1">Uncharacterized protein</fullName>
    </submittedName>
</protein>
<dbReference type="EMBL" id="JACIDT010000002">
    <property type="protein sequence ID" value="MBB3925022.1"/>
    <property type="molecule type" value="Genomic_DNA"/>
</dbReference>
<sequence>MARYSKDGLKIATNLFEAAAWHYTVKVICRCEHSATFDPHGLWYHFHRLGWDDDLKRACKCFWCRPCAHRFGRRVRPIRIELVREPPQISLPLPTDREWKRIVSRWRG</sequence>
<dbReference type="RefSeq" id="WP_188070582.1">
    <property type="nucleotide sequence ID" value="NZ_BSPS01000022.1"/>
</dbReference>
<gene>
    <name evidence="1" type="ORF">GGR43_000723</name>
</gene>
<evidence type="ECO:0000313" key="2">
    <source>
        <dbReference type="Proteomes" id="UP000571950"/>
    </source>
</evidence>
<dbReference type="Proteomes" id="UP000571950">
    <property type="component" value="Unassembled WGS sequence"/>
</dbReference>
<dbReference type="AlphaFoldDB" id="A0A7W6BHK6"/>
<keyword evidence="2" id="KW-1185">Reference proteome</keyword>